<evidence type="ECO:0000313" key="2">
    <source>
        <dbReference type="EnsemblPlants" id="KRH69288"/>
    </source>
</evidence>
<evidence type="ECO:0000313" key="1">
    <source>
        <dbReference type="EMBL" id="KRH69288.1"/>
    </source>
</evidence>
<evidence type="ECO:0000313" key="3">
    <source>
        <dbReference type="Proteomes" id="UP000008827"/>
    </source>
</evidence>
<name>A0A0R0KXQ2_SOYBN</name>
<reference evidence="1" key="3">
    <citation type="submission" date="2018-07" db="EMBL/GenBank/DDBJ databases">
        <title>WGS assembly of Glycine max.</title>
        <authorList>
            <person name="Schmutz J."/>
            <person name="Cannon S."/>
            <person name="Schlueter J."/>
            <person name="Ma J."/>
            <person name="Mitros T."/>
            <person name="Nelson W."/>
            <person name="Hyten D."/>
            <person name="Song Q."/>
            <person name="Thelen J."/>
            <person name="Cheng J."/>
            <person name="Xu D."/>
            <person name="Hellsten U."/>
            <person name="May G."/>
            <person name="Yu Y."/>
            <person name="Sakurai T."/>
            <person name="Umezawa T."/>
            <person name="Bhattacharyya M."/>
            <person name="Sandhu D."/>
            <person name="Valliyodan B."/>
            <person name="Lindquist E."/>
            <person name="Peto M."/>
            <person name="Grant D."/>
            <person name="Shu S."/>
            <person name="Goodstein D."/>
            <person name="Barry K."/>
            <person name="Futrell-Griggs M."/>
            <person name="Abernathy B."/>
            <person name="Du J."/>
            <person name="Tian Z."/>
            <person name="Zhu L."/>
            <person name="Gill N."/>
            <person name="Joshi T."/>
            <person name="Libault M."/>
            <person name="Sethuraman A."/>
            <person name="Zhang X."/>
            <person name="Shinozaki K."/>
            <person name="Nguyen H."/>
            <person name="Wing R."/>
            <person name="Cregan P."/>
            <person name="Specht J."/>
            <person name="Grimwood J."/>
            <person name="Rokhsar D."/>
            <person name="Stacey G."/>
            <person name="Shoemaker R."/>
            <person name="Jackson S."/>
        </authorList>
    </citation>
    <scope>NUCLEOTIDE SEQUENCE</scope>
    <source>
        <tissue evidence="1">Callus</tissue>
    </source>
</reference>
<accession>A0A0R0KXQ2</accession>
<dbReference type="EnsemblPlants" id="KRH69288">
    <property type="protein sequence ID" value="KRH69288"/>
    <property type="gene ID" value="GLYMA_02G017700"/>
</dbReference>
<reference evidence="1 2" key="1">
    <citation type="journal article" date="2010" name="Nature">
        <title>Genome sequence of the palaeopolyploid soybean.</title>
        <authorList>
            <person name="Schmutz J."/>
            <person name="Cannon S.B."/>
            <person name="Schlueter J."/>
            <person name="Ma J."/>
            <person name="Mitros T."/>
            <person name="Nelson W."/>
            <person name="Hyten D.L."/>
            <person name="Song Q."/>
            <person name="Thelen J.J."/>
            <person name="Cheng J."/>
            <person name="Xu D."/>
            <person name="Hellsten U."/>
            <person name="May G.D."/>
            <person name="Yu Y."/>
            <person name="Sakurai T."/>
            <person name="Umezawa T."/>
            <person name="Bhattacharyya M.K."/>
            <person name="Sandhu D."/>
            <person name="Valliyodan B."/>
            <person name="Lindquist E."/>
            <person name="Peto M."/>
            <person name="Grant D."/>
            <person name="Shu S."/>
            <person name="Goodstein D."/>
            <person name="Barry K."/>
            <person name="Futrell-Griggs M."/>
            <person name="Abernathy B."/>
            <person name="Du J."/>
            <person name="Tian Z."/>
            <person name="Zhu L."/>
            <person name="Gill N."/>
            <person name="Joshi T."/>
            <person name="Libault M."/>
            <person name="Sethuraman A."/>
            <person name="Zhang X.-C."/>
            <person name="Shinozaki K."/>
            <person name="Nguyen H.T."/>
            <person name="Wing R.A."/>
            <person name="Cregan P."/>
            <person name="Specht J."/>
            <person name="Grimwood J."/>
            <person name="Rokhsar D."/>
            <person name="Stacey G."/>
            <person name="Shoemaker R.C."/>
            <person name="Jackson S.A."/>
        </authorList>
    </citation>
    <scope>NUCLEOTIDE SEQUENCE</scope>
    <source>
        <strain evidence="2">cv. Williams 82</strain>
        <tissue evidence="1">Callus</tissue>
    </source>
</reference>
<keyword evidence="3" id="KW-1185">Reference proteome</keyword>
<organism evidence="1">
    <name type="scientific">Glycine max</name>
    <name type="common">Soybean</name>
    <name type="synonym">Glycine hispida</name>
    <dbReference type="NCBI Taxonomy" id="3847"/>
    <lineage>
        <taxon>Eukaryota</taxon>
        <taxon>Viridiplantae</taxon>
        <taxon>Streptophyta</taxon>
        <taxon>Embryophyta</taxon>
        <taxon>Tracheophyta</taxon>
        <taxon>Spermatophyta</taxon>
        <taxon>Magnoliopsida</taxon>
        <taxon>eudicotyledons</taxon>
        <taxon>Gunneridae</taxon>
        <taxon>Pentapetalae</taxon>
        <taxon>rosids</taxon>
        <taxon>fabids</taxon>
        <taxon>Fabales</taxon>
        <taxon>Fabaceae</taxon>
        <taxon>Papilionoideae</taxon>
        <taxon>50 kb inversion clade</taxon>
        <taxon>NPAAA clade</taxon>
        <taxon>indigoferoid/millettioid clade</taxon>
        <taxon>Phaseoleae</taxon>
        <taxon>Glycine</taxon>
        <taxon>Glycine subgen. Soja</taxon>
    </lineage>
</organism>
<dbReference type="InParanoid" id="A0A0R0KXQ2"/>
<sequence length="148" mass="16306">MVGLTPYSFILFLKYSFPSLTNPPCTQAQRTPTNVTAFGLTPSFTILANSSRHSSESPCIAKAVIMALQAITSFSGPKIFHIWHTCQSKKSPTQHQFSSQFCQCKHEPTSHAQVHLTAHNSLGWTLLPSNVCKLRNKESAALYSPQLA</sequence>
<reference evidence="2" key="2">
    <citation type="submission" date="2018-02" db="UniProtKB">
        <authorList>
            <consortium name="EnsemblPlants"/>
        </authorList>
    </citation>
    <scope>IDENTIFICATION</scope>
    <source>
        <strain evidence="2">Williams 82</strain>
    </source>
</reference>
<protein>
    <submittedName>
        <fullName evidence="1 2">Uncharacterized protein</fullName>
    </submittedName>
</protein>
<dbReference type="Gramene" id="KRH69288">
    <property type="protein sequence ID" value="KRH69288"/>
    <property type="gene ID" value="GLYMA_02G017700"/>
</dbReference>
<dbReference type="Proteomes" id="UP000008827">
    <property type="component" value="Chromosome 2"/>
</dbReference>
<dbReference type="AlphaFoldDB" id="A0A0R0KXQ2"/>
<dbReference type="EMBL" id="CM000835">
    <property type="protein sequence ID" value="KRH69288.1"/>
    <property type="molecule type" value="Genomic_DNA"/>
</dbReference>
<proteinExistence type="predicted"/>
<gene>
    <name evidence="1" type="ORF">GLYMA_02G017700</name>
</gene>